<feature type="transmembrane region" description="Helical" evidence="2">
    <location>
        <begin position="114"/>
        <end position="133"/>
    </location>
</feature>
<protein>
    <recommendedName>
        <fullName evidence="5">MerC domain-containing protein</fullName>
    </recommendedName>
</protein>
<name>A0A0G4F4H6_VITBC</name>
<dbReference type="VEuPathDB" id="CryptoDB:Vbra_21181"/>
<feature type="region of interest" description="Disordered" evidence="1">
    <location>
        <begin position="1"/>
        <end position="63"/>
    </location>
</feature>
<dbReference type="AlphaFoldDB" id="A0A0G4F4H6"/>
<feature type="region of interest" description="Disordered" evidence="1">
    <location>
        <begin position="269"/>
        <end position="338"/>
    </location>
</feature>
<evidence type="ECO:0000313" key="3">
    <source>
        <dbReference type="EMBL" id="CEM06700.1"/>
    </source>
</evidence>
<keyword evidence="2" id="KW-1133">Transmembrane helix</keyword>
<feature type="transmembrane region" description="Helical" evidence="2">
    <location>
        <begin position="140"/>
        <end position="159"/>
    </location>
</feature>
<keyword evidence="2" id="KW-0472">Membrane</keyword>
<dbReference type="InParanoid" id="A0A0G4F4H6"/>
<feature type="compositionally biased region" description="Low complexity" evidence="1">
    <location>
        <begin position="43"/>
        <end position="63"/>
    </location>
</feature>
<proteinExistence type="predicted"/>
<dbReference type="PhylomeDB" id="A0A0G4F4H6"/>
<feature type="compositionally biased region" description="Low complexity" evidence="1">
    <location>
        <begin position="1"/>
        <end position="22"/>
    </location>
</feature>
<reference evidence="3 4" key="1">
    <citation type="submission" date="2014-11" db="EMBL/GenBank/DDBJ databases">
        <authorList>
            <person name="Zhu J."/>
            <person name="Qi W."/>
            <person name="Song R."/>
        </authorList>
    </citation>
    <scope>NUCLEOTIDE SEQUENCE [LARGE SCALE GENOMIC DNA]</scope>
</reference>
<evidence type="ECO:0008006" key="5">
    <source>
        <dbReference type="Google" id="ProtNLM"/>
    </source>
</evidence>
<feature type="transmembrane region" description="Helical" evidence="2">
    <location>
        <begin position="231"/>
        <end position="250"/>
    </location>
</feature>
<sequence>MSGSSSGSSDDSSPLSDTTSSTKHLVCTHTHKHKSREEAHGHSPSASSSSHSPSRSPHAPSPSLLRRIQSSTIIATTVLSVLCAIECVLLPPLLAIAPLLGVVGEHTNERIHDVVDVAVFWVLLPIGGLSVLMNYTRHRILRLFALGAFGVALLYFSHIPAHSDPHKHGHGHGHGHNHNHSHNHDHQHPTSDNATHAAANLTHAAADSLSASVPVVSVLWGWLLYLEQLDIIHTVVGLLGSACLLSSNYFSHKAIHAMGLSCGHGHGAHAHSNGHTDTHGHSHGHGKSARGVTAVVAPLSDTDSSAGRGGASDDEARPLKGRQHTHMGGAEGHRHRQQ</sequence>
<keyword evidence="2" id="KW-0812">Transmembrane</keyword>
<gene>
    <name evidence="3" type="ORF">Vbra_21181</name>
</gene>
<accession>A0A0G4F4H6</accession>
<feature type="region of interest" description="Disordered" evidence="1">
    <location>
        <begin position="165"/>
        <end position="193"/>
    </location>
</feature>
<dbReference type="InterPro" id="IPR004891">
    <property type="entry name" value="Mercury-R_MerC"/>
</dbReference>
<dbReference type="GO" id="GO:0016020">
    <property type="term" value="C:membrane"/>
    <property type="evidence" value="ECO:0007669"/>
    <property type="project" value="InterPro"/>
</dbReference>
<dbReference type="Proteomes" id="UP000041254">
    <property type="component" value="Unassembled WGS sequence"/>
</dbReference>
<evidence type="ECO:0000256" key="1">
    <source>
        <dbReference type="SAM" id="MobiDB-lite"/>
    </source>
</evidence>
<organism evidence="3 4">
    <name type="scientific">Vitrella brassicaformis (strain CCMP3155)</name>
    <dbReference type="NCBI Taxonomy" id="1169540"/>
    <lineage>
        <taxon>Eukaryota</taxon>
        <taxon>Sar</taxon>
        <taxon>Alveolata</taxon>
        <taxon>Colpodellida</taxon>
        <taxon>Vitrellaceae</taxon>
        <taxon>Vitrella</taxon>
    </lineage>
</organism>
<feature type="transmembrane region" description="Helical" evidence="2">
    <location>
        <begin position="73"/>
        <end position="94"/>
    </location>
</feature>
<feature type="compositionally biased region" description="Basic residues" evidence="1">
    <location>
        <begin position="167"/>
        <end position="181"/>
    </location>
</feature>
<dbReference type="EMBL" id="CDMY01000369">
    <property type="protein sequence ID" value="CEM06700.1"/>
    <property type="molecule type" value="Genomic_DNA"/>
</dbReference>
<evidence type="ECO:0000256" key="2">
    <source>
        <dbReference type="SAM" id="Phobius"/>
    </source>
</evidence>
<dbReference type="Pfam" id="PF03203">
    <property type="entry name" value="MerC"/>
    <property type="match status" value="1"/>
</dbReference>
<dbReference type="GO" id="GO:0015097">
    <property type="term" value="F:mercury ion transmembrane transporter activity"/>
    <property type="evidence" value="ECO:0007669"/>
    <property type="project" value="InterPro"/>
</dbReference>
<evidence type="ECO:0000313" key="4">
    <source>
        <dbReference type="Proteomes" id="UP000041254"/>
    </source>
</evidence>
<keyword evidence="4" id="KW-1185">Reference proteome</keyword>